<sequence length="44" mass="4748">MDHILGSASAEITLVEYGSYVCPHCRADDTRGSGCFRSQGSTRL</sequence>
<evidence type="ECO:0000313" key="2">
    <source>
        <dbReference type="EMBL" id="NNU40948.1"/>
    </source>
</evidence>
<dbReference type="Pfam" id="PF13462">
    <property type="entry name" value="Thioredoxin_4"/>
    <property type="match status" value="1"/>
</dbReference>
<evidence type="ECO:0000313" key="3">
    <source>
        <dbReference type="Proteomes" id="UP000519972"/>
    </source>
</evidence>
<dbReference type="Gene3D" id="3.40.30.10">
    <property type="entry name" value="Glutaredoxin"/>
    <property type="match status" value="1"/>
</dbReference>
<comment type="caution">
    <text evidence="2">The sequence shown here is derived from an EMBL/GenBank/DDBJ whole genome shotgun (WGS) entry which is preliminary data.</text>
</comment>
<reference evidence="2 3" key="1">
    <citation type="submission" date="2020-02" db="EMBL/GenBank/DDBJ databases">
        <authorList>
            <person name="Sun Q."/>
        </authorList>
    </citation>
    <scope>NUCLEOTIDE SEQUENCE [LARGE SCALE GENOMIC DNA]</scope>
    <source>
        <strain evidence="2 3">CCBAU 03386</strain>
    </source>
</reference>
<dbReference type="AlphaFoldDB" id="A0A7Y3WI65"/>
<accession>A0A7Y3WI65</accession>
<dbReference type="SUPFAM" id="SSF52833">
    <property type="entry name" value="Thioredoxin-like"/>
    <property type="match status" value="1"/>
</dbReference>
<gene>
    <name evidence="2" type="ORF">G9X64_31600</name>
</gene>
<keyword evidence="3" id="KW-1185">Reference proteome</keyword>
<feature type="domain" description="Thioredoxin-like fold" evidence="1">
    <location>
        <begin position="2"/>
        <end position="27"/>
    </location>
</feature>
<organism evidence="2 3">
    <name type="scientific">Rhizobium sophorae</name>
    <dbReference type="NCBI Taxonomy" id="1535242"/>
    <lineage>
        <taxon>Bacteria</taxon>
        <taxon>Pseudomonadati</taxon>
        <taxon>Pseudomonadota</taxon>
        <taxon>Alphaproteobacteria</taxon>
        <taxon>Hyphomicrobiales</taxon>
        <taxon>Rhizobiaceae</taxon>
        <taxon>Rhizobium/Agrobacterium group</taxon>
        <taxon>Rhizobium</taxon>
    </lineage>
</organism>
<dbReference type="InterPro" id="IPR012336">
    <property type="entry name" value="Thioredoxin-like_fold"/>
</dbReference>
<evidence type="ECO:0000259" key="1">
    <source>
        <dbReference type="Pfam" id="PF13462"/>
    </source>
</evidence>
<dbReference type="EMBL" id="JABFCN010000059">
    <property type="protein sequence ID" value="NNU40948.1"/>
    <property type="molecule type" value="Genomic_DNA"/>
</dbReference>
<dbReference type="Proteomes" id="UP000519972">
    <property type="component" value="Unassembled WGS sequence"/>
</dbReference>
<name>A0A7Y3WI65_9HYPH</name>
<proteinExistence type="predicted"/>
<dbReference type="InterPro" id="IPR036249">
    <property type="entry name" value="Thioredoxin-like_sf"/>
</dbReference>
<protein>
    <submittedName>
        <fullName evidence="2">Thioredoxin domain-containing protein</fullName>
    </submittedName>
</protein>